<dbReference type="PANTHER" id="PTHR43140:SF1">
    <property type="entry name" value="TYPE I RESTRICTION ENZYME ECOKI SPECIFICITY SUBUNIT"/>
    <property type="match status" value="1"/>
</dbReference>
<dbReference type="GO" id="GO:0003677">
    <property type="term" value="F:DNA binding"/>
    <property type="evidence" value="ECO:0007669"/>
    <property type="project" value="UniProtKB-KW"/>
</dbReference>
<proteinExistence type="inferred from homology"/>
<dbReference type="InterPro" id="IPR051212">
    <property type="entry name" value="Type-I_RE_S_subunit"/>
</dbReference>
<organism evidence="5 6">
    <name type="scientific">Fibrobacter intestinalis</name>
    <dbReference type="NCBI Taxonomy" id="28122"/>
    <lineage>
        <taxon>Bacteria</taxon>
        <taxon>Pseudomonadati</taxon>
        <taxon>Fibrobacterota</taxon>
        <taxon>Fibrobacteria</taxon>
        <taxon>Fibrobacterales</taxon>
        <taxon>Fibrobacteraceae</taxon>
        <taxon>Fibrobacter</taxon>
    </lineage>
</organism>
<dbReference type="AlphaFoldDB" id="A0A1T4L924"/>
<dbReference type="Pfam" id="PF01420">
    <property type="entry name" value="Methylase_S"/>
    <property type="match status" value="1"/>
</dbReference>
<dbReference type="Gene3D" id="3.90.220.20">
    <property type="entry name" value="DNA methylase specificity domains"/>
    <property type="match status" value="2"/>
</dbReference>
<keyword evidence="3" id="KW-0238">DNA-binding</keyword>
<accession>A0A1T4L924</accession>
<protein>
    <submittedName>
        <fullName evidence="5">Type I restriction enzyme, S subunit</fullName>
    </submittedName>
</protein>
<keyword evidence="2" id="KW-0680">Restriction system</keyword>
<dbReference type="STRING" id="28122.SAMN02745108_00806"/>
<evidence type="ECO:0000256" key="1">
    <source>
        <dbReference type="ARBA" id="ARBA00010923"/>
    </source>
</evidence>
<dbReference type="Proteomes" id="UP000190449">
    <property type="component" value="Unassembled WGS sequence"/>
</dbReference>
<dbReference type="InterPro" id="IPR000055">
    <property type="entry name" value="Restrct_endonuc_typeI_TRD"/>
</dbReference>
<evidence type="ECO:0000256" key="2">
    <source>
        <dbReference type="ARBA" id="ARBA00022747"/>
    </source>
</evidence>
<evidence type="ECO:0000259" key="4">
    <source>
        <dbReference type="Pfam" id="PF01420"/>
    </source>
</evidence>
<sequence length="383" mass="43604">MTEENKTYRLGELIELCDERNTAGKYTLADVKGISTEKTFIDTKANMDGVPLNSYKIIKPDEFAYVADTSRRGDKIALAYNDEEKNVLVSSIYTVFRVSRPNEIDSDYLFMFFNRPEFDRYARFNSWGSARETFSWEDFCDTPITLPPLAAQKNAVAVYRALKENLAAYEHGLQDLKLVCDGFIDRIKNGSPEIKDVAHFCLGDLVEEVDEQNTAGKYTLSDVKGISTEKKFIETKADMNGVSLQSYKIVKSDEFAYVADTSRRGDKIALAYNDGGNSLLISSIYTTFRVSRPDVILSEYLSLFFNRAEFDRYARYCSWGSARETFDWNEMCDVQIPVPPLDVQQNIVNIYKCYIERQRIAAALKAQIKAACPVLVKGSLEWE</sequence>
<comment type="similarity">
    <text evidence="1">Belongs to the type-I restriction system S methylase family.</text>
</comment>
<name>A0A1T4L924_9BACT</name>
<evidence type="ECO:0000313" key="5">
    <source>
        <dbReference type="EMBL" id="SJZ51061.1"/>
    </source>
</evidence>
<reference evidence="5 6" key="1">
    <citation type="submission" date="2017-02" db="EMBL/GenBank/DDBJ databases">
        <authorList>
            <person name="Peterson S.W."/>
        </authorList>
    </citation>
    <scope>NUCLEOTIDE SEQUENCE [LARGE SCALE GENOMIC DNA]</scope>
    <source>
        <strain evidence="5 6">ATCC 43854</strain>
    </source>
</reference>
<dbReference type="RefSeq" id="WP_078775879.1">
    <property type="nucleotide sequence ID" value="NZ_FUWU01000010.1"/>
</dbReference>
<dbReference type="EMBL" id="FUWU01000010">
    <property type="protein sequence ID" value="SJZ51061.1"/>
    <property type="molecule type" value="Genomic_DNA"/>
</dbReference>
<evidence type="ECO:0000313" key="6">
    <source>
        <dbReference type="Proteomes" id="UP000190449"/>
    </source>
</evidence>
<dbReference type="PANTHER" id="PTHR43140">
    <property type="entry name" value="TYPE-1 RESTRICTION ENZYME ECOKI SPECIFICITY PROTEIN"/>
    <property type="match status" value="1"/>
</dbReference>
<dbReference type="InterPro" id="IPR044946">
    <property type="entry name" value="Restrct_endonuc_typeI_TRD_sf"/>
</dbReference>
<gene>
    <name evidence="5" type="ORF">SAMN02745108_00806</name>
</gene>
<feature type="domain" description="Type I restriction modification DNA specificity" evidence="4">
    <location>
        <begin position="195"/>
        <end position="369"/>
    </location>
</feature>
<evidence type="ECO:0000256" key="3">
    <source>
        <dbReference type="ARBA" id="ARBA00023125"/>
    </source>
</evidence>
<dbReference type="SUPFAM" id="SSF116734">
    <property type="entry name" value="DNA methylase specificity domain"/>
    <property type="match status" value="2"/>
</dbReference>
<dbReference type="GO" id="GO:0009307">
    <property type="term" value="P:DNA restriction-modification system"/>
    <property type="evidence" value="ECO:0007669"/>
    <property type="project" value="UniProtKB-KW"/>
</dbReference>